<proteinExistence type="predicted"/>
<reference evidence="3 4" key="1">
    <citation type="submission" date="2024-04" db="EMBL/GenBank/DDBJ databases">
        <title>Genome sequencing and metabolic network reconstruction of aminoacids and betaine degradation by Anoxynatronum sibiricum.</title>
        <authorList>
            <person name="Detkova E.N."/>
            <person name="Boltjanskaja Y.V."/>
            <person name="Mardanov A.V."/>
            <person name="Kevbrin V."/>
        </authorList>
    </citation>
    <scope>NUCLEOTIDE SEQUENCE [LARGE SCALE GENOMIC DNA]</scope>
    <source>
        <strain evidence="3 4">Z-7981</strain>
    </source>
</reference>
<keyword evidence="2" id="KW-0732">Signal</keyword>
<comment type="caution">
    <text evidence="3">The sequence shown here is derived from an EMBL/GenBank/DDBJ whole genome shotgun (WGS) entry which is preliminary data.</text>
</comment>
<dbReference type="RefSeq" id="WP_343187073.1">
    <property type="nucleotide sequence ID" value="NZ_JBCITM010000021.1"/>
</dbReference>
<keyword evidence="4" id="KW-1185">Reference proteome</keyword>
<protein>
    <submittedName>
        <fullName evidence="3">Uncharacterized protein</fullName>
    </submittedName>
</protein>
<feature type="chain" id="PRO_5047300197" evidence="2">
    <location>
        <begin position="25"/>
        <end position="118"/>
    </location>
</feature>
<feature type="signal peptide" evidence="2">
    <location>
        <begin position="1"/>
        <end position="24"/>
    </location>
</feature>
<accession>A0ABU9VX95</accession>
<evidence type="ECO:0000313" key="3">
    <source>
        <dbReference type="EMBL" id="MEN1761788.1"/>
    </source>
</evidence>
<organism evidence="3 4">
    <name type="scientific">Anoxynatronum sibiricum</name>
    <dbReference type="NCBI Taxonomy" id="210623"/>
    <lineage>
        <taxon>Bacteria</taxon>
        <taxon>Bacillati</taxon>
        <taxon>Bacillota</taxon>
        <taxon>Clostridia</taxon>
        <taxon>Eubacteriales</taxon>
        <taxon>Clostridiaceae</taxon>
        <taxon>Anoxynatronum</taxon>
    </lineage>
</organism>
<gene>
    <name evidence="3" type="ORF">AAIG11_14975</name>
</gene>
<name>A0ABU9VX95_9CLOT</name>
<dbReference type="EMBL" id="JBCITM010000021">
    <property type="protein sequence ID" value="MEN1761788.1"/>
    <property type="molecule type" value="Genomic_DNA"/>
</dbReference>
<evidence type="ECO:0000313" key="4">
    <source>
        <dbReference type="Proteomes" id="UP001407405"/>
    </source>
</evidence>
<dbReference type="Proteomes" id="UP001407405">
    <property type="component" value="Unassembled WGS sequence"/>
</dbReference>
<evidence type="ECO:0000256" key="1">
    <source>
        <dbReference type="SAM" id="MobiDB-lite"/>
    </source>
</evidence>
<sequence length="118" mass="12795">MKKILKVAAVSLLVVGLSASMAFADTPGRGNANGAQLRDMTASVEERLEFKLARIDELVNLGRLTETEAEEFKALINERMSLCTGDATGERMHEPMGVGFGRTNEKGFMQGAGNQFSR</sequence>
<evidence type="ECO:0000256" key="2">
    <source>
        <dbReference type="SAM" id="SignalP"/>
    </source>
</evidence>
<feature type="region of interest" description="Disordered" evidence="1">
    <location>
        <begin position="86"/>
        <end position="118"/>
    </location>
</feature>